<gene>
    <name evidence="1" type="ORF">AB840_11270</name>
</gene>
<dbReference type="InterPro" id="IPR025127">
    <property type="entry name" value="DUF4054"/>
</dbReference>
<proteinExistence type="predicted"/>
<dbReference type="PATRIC" id="fig|1122219.3.peg.2206"/>
<dbReference type="RefSeq" id="WP_048514948.1">
    <property type="nucleotide sequence ID" value="NZ_FUXD01000008.1"/>
</dbReference>
<dbReference type="Proteomes" id="UP000036503">
    <property type="component" value="Unassembled WGS sequence"/>
</dbReference>
<evidence type="ECO:0000313" key="2">
    <source>
        <dbReference type="Proteomes" id="UP000036503"/>
    </source>
</evidence>
<evidence type="ECO:0008006" key="3">
    <source>
        <dbReference type="Google" id="ProtNLM"/>
    </source>
</evidence>
<dbReference type="EMBL" id="LEKT01000043">
    <property type="protein sequence ID" value="KMO85848.1"/>
    <property type="molecule type" value="Genomic_DNA"/>
</dbReference>
<dbReference type="InParanoid" id="A0A0J6WUI8"/>
<dbReference type="AlphaFoldDB" id="A0A0J6WUI8"/>
<comment type="caution">
    <text evidence="1">The sequence shown here is derived from an EMBL/GenBank/DDBJ whole genome shotgun (WGS) entry which is preliminary data.</text>
</comment>
<protein>
    <recommendedName>
        <fullName evidence="3">Bacteriophage protein</fullName>
    </recommendedName>
</protein>
<dbReference type="Pfam" id="PF13262">
    <property type="entry name" value="DUF4054"/>
    <property type="match status" value="1"/>
</dbReference>
<dbReference type="OrthoDB" id="2050363at2"/>
<name>A0A0J6WUI8_9FIRM</name>
<sequence length="163" mass="17967">MSYYGTPDERTTQGIISTASNVRGGTNPAYTTAMFWAAYPSFQGLVSEEMTQMYINLANAVIKESRYHSYWQVCMNWFIAHFLTLYLQSISTGTSQCSAKNVLAAGEARGLKVHKAVDGLSVGLDYSQIGDDLAGWAQFKLTIYGQQFASIAKLMGRAGSFVW</sequence>
<accession>A0A0J6WUI8</accession>
<keyword evidence="2" id="KW-1185">Reference proteome</keyword>
<organism evidence="1 2">
    <name type="scientific">Megasphaera cerevisiae DSM 20462</name>
    <dbReference type="NCBI Taxonomy" id="1122219"/>
    <lineage>
        <taxon>Bacteria</taxon>
        <taxon>Bacillati</taxon>
        <taxon>Bacillota</taxon>
        <taxon>Negativicutes</taxon>
        <taxon>Veillonellales</taxon>
        <taxon>Veillonellaceae</taxon>
        <taxon>Megasphaera</taxon>
    </lineage>
</organism>
<evidence type="ECO:0000313" key="1">
    <source>
        <dbReference type="EMBL" id="KMO85848.1"/>
    </source>
</evidence>
<reference evidence="1 2" key="1">
    <citation type="submission" date="2015-06" db="EMBL/GenBank/DDBJ databases">
        <title>Draft genome sequence of beer spoilage bacterium Megasphaera cerevisiae type strain 20462.</title>
        <authorList>
            <person name="Kutumbaka K."/>
            <person name="Pasmowitz J."/>
            <person name="Mategko J."/>
            <person name="Reyes D."/>
            <person name="Friedrich A."/>
            <person name="Han S."/>
            <person name="Martens-Habbena W."/>
            <person name="Neal-McKinney J."/>
            <person name="Janagama H.K."/>
            <person name="Nadala C."/>
            <person name="Samadpour M."/>
        </authorList>
    </citation>
    <scope>NUCLEOTIDE SEQUENCE [LARGE SCALE GENOMIC DNA]</scope>
    <source>
        <strain evidence="1 2">DSM 20462</strain>
    </source>
</reference>